<proteinExistence type="predicted"/>
<dbReference type="InterPro" id="IPR036380">
    <property type="entry name" value="Isochorismatase-like_sf"/>
</dbReference>
<dbReference type="Pfam" id="PF00857">
    <property type="entry name" value="Isochorismatase"/>
    <property type="match status" value="1"/>
</dbReference>
<feature type="domain" description="Isochorismatase-like" evidence="1">
    <location>
        <begin position="27"/>
        <end position="179"/>
    </location>
</feature>
<reference evidence="2 3" key="1">
    <citation type="submission" date="2024-05" db="EMBL/GenBank/DDBJ databases">
        <title>Sphingomonas sp. HF-S3 16S ribosomal RNA gene Genome sequencing and assembly.</title>
        <authorList>
            <person name="Lee H."/>
        </authorList>
    </citation>
    <scope>NUCLEOTIDE SEQUENCE [LARGE SCALE GENOMIC DNA]</scope>
    <source>
        <strain evidence="2 3">HF-S3</strain>
    </source>
</reference>
<dbReference type="SUPFAM" id="SSF52499">
    <property type="entry name" value="Isochorismatase-like hydrolases"/>
    <property type="match status" value="1"/>
</dbReference>
<name>A0ABV0BC11_9SPHN</name>
<dbReference type="Gene3D" id="3.40.50.850">
    <property type="entry name" value="Isochorismatase-like"/>
    <property type="match status" value="1"/>
</dbReference>
<dbReference type="PANTHER" id="PTHR43559:SF2">
    <property type="entry name" value="HOMOLOG OF SLSA IN STM"/>
    <property type="match status" value="1"/>
</dbReference>
<sequence>MADTSHPKSSVLPTGGGQALIDPSDALILLLDHQSGLFQTVKDIPVADLRRNVEMVARLATLLDIPVITTASEPNGTNGPLMPEIHRDAPHAVYVPRKGEVNAWDNDDFVAQVRSTGRRTLIMAGVWTSVCVMFPALDARAAGYDVYAILDASGDPSEMASRTSLARFVQGGVRPITTNSLLSELHRTWARPEAADLAQLYALAAPNYGAVIESYVRAQEAARQSS</sequence>
<evidence type="ECO:0000313" key="2">
    <source>
        <dbReference type="EMBL" id="MEN3749103.1"/>
    </source>
</evidence>
<dbReference type="Proteomes" id="UP001427805">
    <property type="component" value="Unassembled WGS sequence"/>
</dbReference>
<dbReference type="InterPro" id="IPR000868">
    <property type="entry name" value="Isochorismatase-like_dom"/>
</dbReference>
<comment type="caution">
    <text evidence="2">The sequence shown here is derived from an EMBL/GenBank/DDBJ whole genome shotgun (WGS) entry which is preliminary data.</text>
</comment>
<evidence type="ECO:0000313" key="3">
    <source>
        <dbReference type="Proteomes" id="UP001427805"/>
    </source>
</evidence>
<gene>
    <name evidence="2" type="ORF">TPR58_18160</name>
</gene>
<dbReference type="InterPro" id="IPR053152">
    <property type="entry name" value="Hydrolase_YcaC-like"/>
</dbReference>
<evidence type="ECO:0000259" key="1">
    <source>
        <dbReference type="Pfam" id="PF00857"/>
    </source>
</evidence>
<protein>
    <submittedName>
        <fullName evidence="2">Isochorismatase family protein</fullName>
    </submittedName>
</protein>
<dbReference type="RefSeq" id="WP_346248142.1">
    <property type="nucleotide sequence ID" value="NZ_JBDIZK010000012.1"/>
</dbReference>
<accession>A0ABV0BC11</accession>
<organism evidence="2 3">
    <name type="scientific">Sphingomonas rustica</name>
    <dbReference type="NCBI Taxonomy" id="3103142"/>
    <lineage>
        <taxon>Bacteria</taxon>
        <taxon>Pseudomonadati</taxon>
        <taxon>Pseudomonadota</taxon>
        <taxon>Alphaproteobacteria</taxon>
        <taxon>Sphingomonadales</taxon>
        <taxon>Sphingomonadaceae</taxon>
        <taxon>Sphingomonas</taxon>
    </lineage>
</organism>
<keyword evidence="3" id="KW-1185">Reference proteome</keyword>
<dbReference type="PANTHER" id="PTHR43559">
    <property type="entry name" value="HYDROLASE YCAC-RELATED"/>
    <property type="match status" value="1"/>
</dbReference>
<dbReference type="EMBL" id="JBDIZK010000012">
    <property type="protein sequence ID" value="MEN3749103.1"/>
    <property type="molecule type" value="Genomic_DNA"/>
</dbReference>